<dbReference type="InterPro" id="IPR018958">
    <property type="entry name" value="Knr4/Smi1-like_dom"/>
</dbReference>
<protein>
    <recommendedName>
        <fullName evidence="7">F-box domain-containing protein</fullName>
    </recommendedName>
</protein>
<dbReference type="PANTHER" id="PTHR46550">
    <property type="entry name" value="F-BOX ONLY PROTEIN 3"/>
    <property type="match status" value="1"/>
</dbReference>
<dbReference type="Proteomes" id="UP000007875">
    <property type="component" value="Unassembled WGS sequence"/>
</dbReference>
<evidence type="ECO:0000259" key="3">
    <source>
        <dbReference type="PROSITE" id="PS50181"/>
    </source>
</evidence>
<dbReference type="SMART" id="SM00860">
    <property type="entry name" value="SMI1_KNR4"/>
    <property type="match status" value="1"/>
</dbReference>
<dbReference type="PROSITE" id="PS50181">
    <property type="entry name" value="FBOX"/>
    <property type="match status" value="1"/>
</dbReference>
<dbReference type="STRING" id="51511.ENSCSAVP00000002151"/>
<keyword evidence="2" id="KW-0833">Ubl conjugation pathway</keyword>
<dbReference type="Pfam" id="PF04379">
    <property type="entry name" value="DUF525"/>
    <property type="match status" value="1"/>
</dbReference>
<dbReference type="InterPro" id="IPR036047">
    <property type="entry name" value="F-box-like_dom_sf"/>
</dbReference>
<dbReference type="InterPro" id="IPR037883">
    <property type="entry name" value="Knr4/Smi1-like_sf"/>
</dbReference>
<reference evidence="6" key="1">
    <citation type="submission" date="2003-08" db="EMBL/GenBank/DDBJ databases">
        <authorList>
            <person name="Birren B."/>
            <person name="Nusbaum C."/>
            <person name="Abebe A."/>
            <person name="Abouelleil A."/>
            <person name="Adekoya E."/>
            <person name="Ait-zahra M."/>
            <person name="Allen N."/>
            <person name="Allen T."/>
            <person name="An P."/>
            <person name="Anderson M."/>
            <person name="Anderson S."/>
            <person name="Arachchi H."/>
            <person name="Armbruster J."/>
            <person name="Bachantsang P."/>
            <person name="Baldwin J."/>
            <person name="Barry A."/>
            <person name="Bayul T."/>
            <person name="Blitshsteyn B."/>
            <person name="Bloom T."/>
            <person name="Blye J."/>
            <person name="Boguslavskiy L."/>
            <person name="Borowsky M."/>
            <person name="Boukhgalter B."/>
            <person name="Brunache A."/>
            <person name="Butler J."/>
            <person name="Calixte N."/>
            <person name="Calvo S."/>
            <person name="Camarata J."/>
            <person name="Campo K."/>
            <person name="Chang J."/>
            <person name="Cheshatsang Y."/>
            <person name="Citroen M."/>
            <person name="Collymore A."/>
            <person name="Considine T."/>
            <person name="Cook A."/>
            <person name="Cooke P."/>
            <person name="Corum B."/>
            <person name="Cuomo C."/>
            <person name="David R."/>
            <person name="Dawoe T."/>
            <person name="Degray S."/>
            <person name="Dodge S."/>
            <person name="Dooley K."/>
            <person name="Dorje P."/>
            <person name="Dorjee K."/>
            <person name="Dorris L."/>
            <person name="Duffey N."/>
            <person name="Dupes A."/>
            <person name="Elkins T."/>
            <person name="Engels R."/>
            <person name="Erickson J."/>
            <person name="Farina A."/>
            <person name="Faro S."/>
            <person name="Ferreira P."/>
            <person name="Fischer H."/>
            <person name="Fitzgerald M."/>
            <person name="Foley K."/>
            <person name="Gage D."/>
            <person name="Galagan J."/>
            <person name="Gearin G."/>
            <person name="Gnerre S."/>
            <person name="Gnirke A."/>
            <person name="Goyette A."/>
            <person name="Graham J."/>
            <person name="Grandbois E."/>
            <person name="Gyaltsen K."/>
            <person name="Hafez N."/>
            <person name="Hagopian D."/>
            <person name="Hagos B."/>
            <person name="Hall J."/>
            <person name="Hatcher B."/>
            <person name="Heller A."/>
            <person name="Higgins H."/>
            <person name="Honan T."/>
            <person name="Horn A."/>
            <person name="Houde N."/>
            <person name="Hughes L."/>
            <person name="Hulme W."/>
            <person name="Husby E."/>
            <person name="Iliev I."/>
            <person name="Jaffe D."/>
            <person name="Jones C."/>
            <person name="Kamal M."/>
            <person name="Kamat A."/>
            <person name="Kamvysselis M."/>
            <person name="Karlsson E."/>
            <person name="Kells C."/>
            <person name="Kieu A."/>
            <person name="Kisner P."/>
            <person name="Kodira C."/>
            <person name="Kulbokas E."/>
            <person name="Labutti K."/>
            <person name="Lama D."/>
            <person name="Landers T."/>
            <person name="Leger J."/>
            <person name="Levine S."/>
            <person name="Lewis D."/>
            <person name="Lewis T."/>
            <person name="Lindblad-toh K."/>
            <person name="Liu X."/>
            <person name="Lokyitsang T."/>
            <person name="Lokyitsang Y."/>
            <person name="Lucien O."/>
            <person name="Lui A."/>
            <person name="Ma L.J."/>
            <person name="Mabbitt R."/>
            <person name="Macdonald J."/>
            <person name="Maclean C."/>
            <person name="Major J."/>
            <person name="Manning J."/>
            <person name="Marabella R."/>
            <person name="Maru K."/>
            <person name="Matthews C."/>
            <person name="Mauceli E."/>
            <person name="Mccarthy M."/>
            <person name="Mcdonough S."/>
            <person name="Mcghee T."/>
            <person name="Meldrim J."/>
            <person name="Meneus L."/>
            <person name="Mesirov J."/>
            <person name="Mihalev A."/>
            <person name="Mihova T."/>
            <person name="Mikkelsen T."/>
            <person name="Mlenga V."/>
            <person name="Moru K."/>
            <person name="Mozes J."/>
            <person name="Mulrain L."/>
            <person name="Munson G."/>
            <person name="Naylor J."/>
            <person name="Newes C."/>
            <person name="Nguyen C."/>
            <person name="Nguyen N."/>
            <person name="Nguyen T."/>
            <person name="Nicol R."/>
            <person name="Nielsen C."/>
            <person name="Nizzari M."/>
            <person name="Norbu C."/>
            <person name="Norbu N."/>
            <person name="O'donnell P."/>
            <person name="Okoawo O."/>
            <person name="O'leary S."/>
            <person name="Omotosho B."/>
            <person name="O'neill K."/>
            <person name="Osman S."/>
            <person name="Parker S."/>
            <person name="Perrin D."/>
            <person name="Phunkhang P."/>
            <person name="Piqani B."/>
            <person name="Purcell S."/>
            <person name="Rachupka T."/>
            <person name="Ramasamy U."/>
            <person name="Rameau R."/>
            <person name="Ray V."/>
            <person name="Raymond C."/>
            <person name="Retta R."/>
            <person name="Richardson S."/>
            <person name="Rise C."/>
            <person name="Rodriguez J."/>
            <person name="Rogers J."/>
            <person name="Rogov P."/>
            <person name="Rutman M."/>
            <person name="Schupbach R."/>
            <person name="Seaman C."/>
            <person name="Settipalli S."/>
            <person name="Sharpe T."/>
            <person name="Sheridan J."/>
            <person name="Sherpa N."/>
            <person name="Shi J."/>
            <person name="Smirnov S."/>
            <person name="Smith C."/>
            <person name="Sougnez C."/>
            <person name="Spencer B."/>
            <person name="Stalker J."/>
            <person name="Stange-thomann N."/>
            <person name="Stavropoulos S."/>
            <person name="Stetson K."/>
            <person name="Stone C."/>
            <person name="Stone S."/>
            <person name="Stubbs M."/>
            <person name="Talamas J."/>
            <person name="Tchuinga P."/>
            <person name="Tenzing P."/>
            <person name="Tesfaye S."/>
            <person name="Theodore J."/>
            <person name="Thoulutsang Y."/>
            <person name="Topham K."/>
            <person name="Towey S."/>
            <person name="Tsamla T."/>
            <person name="Tsomo N."/>
            <person name="Vallee D."/>
            <person name="Vassiliev H."/>
            <person name="Venkataraman V."/>
            <person name="Vinson J."/>
            <person name="Vo A."/>
            <person name="Wade C."/>
            <person name="Wang S."/>
            <person name="Wangchuk T."/>
            <person name="Wangdi T."/>
            <person name="Whittaker C."/>
            <person name="Wilkinson J."/>
            <person name="Wu Y."/>
            <person name="Wyman D."/>
            <person name="Yadav S."/>
            <person name="Yang S."/>
            <person name="Yang X."/>
            <person name="Yeager S."/>
            <person name="Yee E."/>
            <person name="Young G."/>
            <person name="Zainoun J."/>
            <person name="Zembeck L."/>
            <person name="Zimmer A."/>
            <person name="Zody M."/>
            <person name="Lander E."/>
        </authorList>
    </citation>
    <scope>NUCLEOTIDE SEQUENCE [LARGE SCALE GENOMIC DNA]</scope>
</reference>
<evidence type="ECO:0000256" key="2">
    <source>
        <dbReference type="ARBA" id="ARBA00022786"/>
    </source>
</evidence>
<dbReference type="OMA" id="YVHDKDC"/>
<dbReference type="SUPFAM" id="SSF160631">
    <property type="entry name" value="SMI1/KNR4-like"/>
    <property type="match status" value="1"/>
</dbReference>
<dbReference type="PANTHER" id="PTHR46550:SF1">
    <property type="entry name" value="F-BOX PROTEIN 3"/>
    <property type="match status" value="1"/>
</dbReference>
<dbReference type="InterPro" id="IPR001810">
    <property type="entry name" value="F-box_dom"/>
</dbReference>
<dbReference type="SUPFAM" id="SSF81383">
    <property type="entry name" value="F-box domain"/>
    <property type="match status" value="1"/>
</dbReference>
<dbReference type="GeneTree" id="ENSGT00940000153571"/>
<reference evidence="5" key="2">
    <citation type="submission" date="2025-08" db="UniProtKB">
        <authorList>
            <consortium name="Ensembl"/>
        </authorList>
    </citation>
    <scope>IDENTIFICATION</scope>
</reference>
<dbReference type="InterPro" id="IPR052121">
    <property type="entry name" value="F-box_SCF_Substrate_Recog"/>
</dbReference>
<dbReference type="SUPFAM" id="SSF110069">
    <property type="entry name" value="ApaG-like"/>
    <property type="match status" value="1"/>
</dbReference>
<dbReference type="FunCoup" id="H2YA03">
    <property type="interactions" value="53"/>
</dbReference>
<dbReference type="HOGENOM" id="CLU_056869_0_0_1"/>
<dbReference type="Gene3D" id="1.20.1280.50">
    <property type="match status" value="1"/>
</dbReference>
<dbReference type="Pfam" id="PF09346">
    <property type="entry name" value="SMI1_KNR4"/>
    <property type="match status" value="1"/>
</dbReference>
<dbReference type="Pfam" id="PF12937">
    <property type="entry name" value="F-box-like"/>
    <property type="match status" value="1"/>
</dbReference>
<comment type="pathway">
    <text evidence="1">Protein modification; protein ubiquitination.</text>
</comment>
<keyword evidence="6" id="KW-1185">Reference proteome</keyword>
<dbReference type="InterPro" id="IPR036767">
    <property type="entry name" value="ApaG_sf"/>
</dbReference>
<dbReference type="Gene3D" id="3.40.1580.10">
    <property type="entry name" value="SMI1/KNR4-like"/>
    <property type="match status" value="1"/>
</dbReference>
<dbReference type="Gene3D" id="2.60.40.1470">
    <property type="entry name" value="ApaG domain"/>
    <property type="match status" value="1"/>
</dbReference>
<feature type="domain" description="ApaG" evidence="4">
    <location>
        <begin position="269"/>
        <end position="389"/>
    </location>
</feature>
<dbReference type="InParanoid" id="H2YA03"/>
<evidence type="ECO:0000313" key="6">
    <source>
        <dbReference type="Proteomes" id="UP000007875"/>
    </source>
</evidence>
<reference evidence="5" key="3">
    <citation type="submission" date="2025-09" db="UniProtKB">
        <authorList>
            <consortium name="Ensembl"/>
        </authorList>
    </citation>
    <scope>IDENTIFICATION</scope>
</reference>
<dbReference type="PROSITE" id="PS51087">
    <property type="entry name" value="APAG"/>
    <property type="match status" value="1"/>
</dbReference>
<dbReference type="eggNOG" id="KOG4408">
    <property type="taxonomic scope" value="Eukaryota"/>
</dbReference>
<proteinExistence type="predicted"/>
<feature type="domain" description="F-box" evidence="3">
    <location>
        <begin position="1"/>
        <end position="46"/>
    </location>
</feature>
<dbReference type="GO" id="GO:0005737">
    <property type="term" value="C:cytoplasm"/>
    <property type="evidence" value="ECO:0007669"/>
    <property type="project" value="TreeGrafter"/>
</dbReference>
<dbReference type="Ensembl" id="ENSCSAVT00000002189.1">
    <property type="protein sequence ID" value="ENSCSAVP00000002151.1"/>
    <property type="gene ID" value="ENSCSAVG00000001266.1"/>
</dbReference>
<evidence type="ECO:0000313" key="5">
    <source>
        <dbReference type="Ensembl" id="ENSCSAVP00000002151.1"/>
    </source>
</evidence>
<sequence length="389" mass="44545">MTLHTLPEVVLVKILELLDHSDVLHVGEVCKLLQQTTNLNTVWHSRCRKTWLLESLPEGCCSWKDAFILYYNEYGEFIKCYSTIRSLWNKVEVWLEKNNPDIFHSLQPGIKKEVFTEFERNHEIHFPDDYKLFYRIHNGQVNTQSGLFGSLLAGSSNDVCVRCFRPFEELVNIFEHGSGQFPIFGNLDIYSYFKISLSVLDHATFACTKVNSFKLIAKPYIKIGSEPKVHILANSFTEWIQSYFGKLMSGHFPVLHSQFLLYDSDTEVTYTSHSITVSVRWVFLPSITYATSSYGYRVKMSMAEDAPPSKACQLVSRHWIITTESGKTELVNGPGVVGKYPIMRPGTSFSWNSFTSFYTNCGSMKGHFTMELLSDPSTTVNIICPQFKM</sequence>
<organism evidence="5 6">
    <name type="scientific">Ciona savignyi</name>
    <name type="common">Pacific transparent sea squirt</name>
    <dbReference type="NCBI Taxonomy" id="51511"/>
    <lineage>
        <taxon>Eukaryota</taxon>
        <taxon>Metazoa</taxon>
        <taxon>Chordata</taxon>
        <taxon>Tunicata</taxon>
        <taxon>Ascidiacea</taxon>
        <taxon>Phlebobranchia</taxon>
        <taxon>Cionidae</taxon>
        <taxon>Ciona</taxon>
    </lineage>
</organism>
<dbReference type="InterPro" id="IPR007474">
    <property type="entry name" value="ApaG_domain"/>
</dbReference>
<evidence type="ECO:0008006" key="7">
    <source>
        <dbReference type="Google" id="ProtNLM"/>
    </source>
</evidence>
<name>H2YA03_CIOSA</name>
<evidence type="ECO:0000259" key="4">
    <source>
        <dbReference type="PROSITE" id="PS51087"/>
    </source>
</evidence>
<evidence type="ECO:0000256" key="1">
    <source>
        <dbReference type="ARBA" id="ARBA00004906"/>
    </source>
</evidence>
<dbReference type="AlphaFoldDB" id="H2YA03"/>
<accession>H2YA03</accession>